<dbReference type="Pfam" id="PF09694">
    <property type="entry name" value="Gcw_chp"/>
    <property type="match status" value="1"/>
</dbReference>
<feature type="chain" id="PRO_5030993443" evidence="1">
    <location>
        <begin position="23"/>
        <end position="243"/>
    </location>
</feature>
<keyword evidence="3" id="KW-1185">Reference proteome</keyword>
<name>A0A7W6DNC5_9SPHN</name>
<gene>
    <name evidence="2" type="ORF">GGR44_001828</name>
</gene>
<comment type="caution">
    <text evidence="2">The sequence shown here is derived from an EMBL/GenBank/DDBJ whole genome shotgun (WGS) entry which is preliminary data.</text>
</comment>
<sequence length="243" mass="25464">MRQSILGLSALALAAVSAPAFAQDEPSDGFTITGSAAVTSDYRFRGVSQNQENFAIQGGFTLAHDSGFYVSTWGSNIDFGHVGEGSAEIDLIAGYATEFTPGWTIDGGVTYYWYPGNDKGTDFDIVEPYLAVSGAIGPVKTKVGVAYAPDQNSLGDSSAVYIYNDNNAAIPGTPFTLKTHIGYAKSDSFLGGPDGDAIDYMGGVDTSWKNFTFGIAYVNTDWKGVKNAAGADGAVVFSLTAAF</sequence>
<evidence type="ECO:0000313" key="2">
    <source>
        <dbReference type="EMBL" id="MBB3982169.1"/>
    </source>
</evidence>
<dbReference type="NCBIfam" id="TIGR02001">
    <property type="entry name" value="gcw_chp"/>
    <property type="match status" value="1"/>
</dbReference>
<reference evidence="2 3" key="1">
    <citation type="submission" date="2020-08" db="EMBL/GenBank/DDBJ databases">
        <title>Genomic Encyclopedia of Type Strains, Phase IV (KMG-IV): sequencing the most valuable type-strain genomes for metagenomic binning, comparative biology and taxonomic classification.</title>
        <authorList>
            <person name="Goeker M."/>
        </authorList>
    </citation>
    <scope>NUCLEOTIDE SEQUENCE [LARGE SCALE GENOMIC DNA]</scope>
    <source>
        <strain evidence="2 3">DSM 29348</strain>
    </source>
</reference>
<protein>
    <submittedName>
        <fullName evidence="2">Uncharacterized protein (TIGR02001 family)</fullName>
    </submittedName>
</protein>
<evidence type="ECO:0000313" key="3">
    <source>
        <dbReference type="Proteomes" id="UP000552757"/>
    </source>
</evidence>
<dbReference type="RefSeq" id="WP_183955216.1">
    <property type="nucleotide sequence ID" value="NZ_JACIEB010000003.1"/>
</dbReference>
<organism evidence="2 3">
    <name type="scientific">Sphingobium fontiphilum</name>
    <dbReference type="NCBI Taxonomy" id="944425"/>
    <lineage>
        <taxon>Bacteria</taxon>
        <taxon>Pseudomonadati</taxon>
        <taxon>Pseudomonadota</taxon>
        <taxon>Alphaproteobacteria</taxon>
        <taxon>Sphingomonadales</taxon>
        <taxon>Sphingomonadaceae</taxon>
        <taxon>Sphingobium</taxon>
    </lineage>
</organism>
<accession>A0A7W6DNC5</accession>
<dbReference type="EMBL" id="JACIEB010000003">
    <property type="protein sequence ID" value="MBB3982169.1"/>
    <property type="molecule type" value="Genomic_DNA"/>
</dbReference>
<dbReference type="InterPro" id="IPR010239">
    <property type="entry name" value="CHP02001"/>
</dbReference>
<feature type="signal peptide" evidence="1">
    <location>
        <begin position="1"/>
        <end position="22"/>
    </location>
</feature>
<dbReference type="AlphaFoldDB" id="A0A7W6DNC5"/>
<evidence type="ECO:0000256" key="1">
    <source>
        <dbReference type="SAM" id="SignalP"/>
    </source>
</evidence>
<dbReference type="Proteomes" id="UP000552757">
    <property type="component" value="Unassembled WGS sequence"/>
</dbReference>
<proteinExistence type="predicted"/>
<keyword evidence="1" id="KW-0732">Signal</keyword>